<dbReference type="PANTHER" id="PTHR23346">
    <property type="entry name" value="TRANSLATIONAL ACTIVATOR GCN1-RELATED"/>
    <property type="match status" value="1"/>
</dbReference>
<dbReference type="GO" id="GO:0036503">
    <property type="term" value="P:ERAD pathway"/>
    <property type="evidence" value="ECO:0007669"/>
    <property type="project" value="TreeGrafter"/>
</dbReference>
<dbReference type="Pfam" id="PF23702">
    <property type="entry name" value="ARM_ECM29"/>
    <property type="match status" value="1"/>
</dbReference>
<dbReference type="InterPro" id="IPR024372">
    <property type="entry name" value="Ecm29_N"/>
</dbReference>
<comment type="subcellular location">
    <subcellularLocation>
        <location evidence="1">Cytoplasm</location>
    </subcellularLocation>
</comment>
<dbReference type="InterPro" id="IPR011989">
    <property type="entry name" value="ARM-like"/>
</dbReference>
<evidence type="ECO:0000256" key="3">
    <source>
        <dbReference type="ARBA" id="ARBA00022737"/>
    </source>
</evidence>
<dbReference type="Pfam" id="PF24492">
    <property type="entry name" value="HEAT_ECM29"/>
    <property type="match status" value="1"/>
</dbReference>
<feature type="domain" description="Proteasome adapter and scaffold protein ECM29 HEAT-repeat" evidence="7">
    <location>
        <begin position="1334"/>
        <end position="1496"/>
    </location>
</feature>
<dbReference type="InterPro" id="IPR016024">
    <property type="entry name" value="ARM-type_fold"/>
</dbReference>
<gene>
    <name evidence="8" type="ORF">CJN711_LOCUS29465</name>
</gene>
<dbReference type="SUPFAM" id="SSF48371">
    <property type="entry name" value="ARM repeat"/>
    <property type="match status" value="2"/>
</dbReference>
<dbReference type="GO" id="GO:0005634">
    <property type="term" value="C:nucleus"/>
    <property type="evidence" value="ECO:0007669"/>
    <property type="project" value="TreeGrafter"/>
</dbReference>
<accession>A0A815W174</accession>
<dbReference type="Gene3D" id="1.25.10.10">
    <property type="entry name" value="Leucine-rich Repeat Variant"/>
    <property type="match status" value="2"/>
</dbReference>
<evidence type="ECO:0000313" key="8">
    <source>
        <dbReference type="EMBL" id="CAF1537314.1"/>
    </source>
</evidence>
<dbReference type="InterPro" id="IPR055444">
    <property type="entry name" value="ARM_ECM29"/>
</dbReference>
<evidence type="ECO:0000259" key="7">
    <source>
        <dbReference type="Pfam" id="PF24492"/>
    </source>
</evidence>
<dbReference type="GO" id="GO:0043248">
    <property type="term" value="P:proteasome assembly"/>
    <property type="evidence" value="ECO:0007669"/>
    <property type="project" value="InterPro"/>
</dbReference>
<sequence>MTDDVIYPLDTSSLNRYFIQLISCGDDYQFQELIKTFLPVFIRSVEVQTDDFRKKAVEVFIHINKRVKSRPELQIPVKSLLEIFTTSTQCSPFASNFSIMYIKMGFMRLKSDCQTELIPLLFQSLPNRSTSHQELLMGLIVYALQYVKIIPNVNENLVKYGLTDKPIIRNLFLNFLLNVILLPYKFEETKQRNTTKTTQPRSYVEPSQAPVDEVLFSTMDDAPSKEVETFKQPFPCMNEQLNNRITEAIQTDNLNQVEKLKVSILKFLNGNIYSENDIIFHFVLATADSRYSVVLAAEHDIKRLTVAVDWNSMQHVQSLFEFFLGTLKTIKPQNEETIRNPANTRIRIKLYPYLLKSRIASTIFPHAIQILYESLFGNSTNARIKYFSLQFIQNTIQNAELNNLVGVSKLILHALEKILNTEISKTHDASRLRSLTYVLIGKLSYRVPKLFCDDIRLTQQFFEALKTEDNECCLNIQEALNLLAYSQKDAGVASKHMLQQLLTQQHILKKDAGVASKHMLQQLLTQQVIPSPSSESVSVDYPQCRQAAVSYVMSVFPSNDCTSRFILLTACSDKNEDIRSLARRNLFNEQGIDYPDFQSLLKLILANAHGDFALGRQTLVYHPQTYQEMIYYLHRCLIRQSFSGEKTTPLWKYEEQLLCVNDTAKQNTTIWYNYIQFLLDFVLVVHDCLSTYFLFEAIIIGYHLNDSKLIDLFKDNISSFRQLCLFSTRDDTRRYSSLLYAYVLSKTDSNSLAIDELIKIIQNVNQRFEQREGSIIAFGYVCSYLKQSNKYLNNGKNLLLKIFFDNQNEYALSLLVSIGQLARMNCFNQDDESNIKNFIDKIQVKIKTINETNRIKEKAIQTLGFLAVCYRKQSEKIIDILTQSLVDTKQIELQLNIGDALICCILGVDTPLVNDPYDIFSQESSSKDKISSDQDDFRSNLIKYLIDRILHYSSDINNSHSRQAAFLWLLTFLIHCRRPYLVSTYRSLFESKLFSLQTNLIYGLLDQDEFNQELSCKCLIYLYEIIENDELELKFNNKLFEYFTDSTRSYSNQLTTMVYEHDANNNNNNNKQQLNIDNTQLILYKELCSLVDLLSIEKNLKSQLFYSLLYLAHENSIWSTTRYGQIFHLNNYEKQSIEFISIYIQQLISRLYRLLFDPQIRVQESINRIWNKLFSSIKQITIVEKYFSIIFKDLYNDILSSRWRIRESIQLALLDIFRMLNRKLIDNEQYIKLFQELFRRLFAVCDDTKESVRKAALATINAFKQNCVLLACDPATTISNAISDEEHKARGRYVLEQILPVILNDGLYNKNEDISKFSLNTIIEIIRYGDRDTLKPYCTVIIVALFEALSSIEPDIFNYASMKLTAAEMKEQVDIARLHCARSSPIMDAINTCTNQYVDENIFDDLSAKLIETIKHSIGLTTKCLIGQYFITLSNLYPKICSKYAGKWMAILVNTMSINTNRTLRKTYTSVLGTIVRIAKRSSVENLLQKISTWYYQTDNDYQYVCALTLNSISQSNHDLLVEYGQQILPLVFLAMQENMSNIKDDNEQQEEFIWKNLWMEHTGSSITGIQTYIKGIIDNIRLAIEHSAYSMKIKGARAVQMIGETLKMNLNSEYLFILVELLLKGVYGRVYEGKECFLRAIEMICTHCKDSLKTSSDLVQRVYEHILKECKKESLKYRSIAIRVLSLLADEYNFQVYELFWTWFEKTFKLPDPNEEKDITDIDEDPIISDTYNRTLIECLPRFWPKTSQIESSYKKLTFELLVEIIFRSNWQIQLILIQSINQILQKGLTITWSDIIPLLEPIMNLGPRTKSSGLKREILKFLKFLFENSDYSKCFEENEHIRNILHFNIDEMIHDNRSNEISEQAKELKKSNEHFFIKTKPNIEQHVEITNIDQNENDLF</sequence>
<evidence type="ECO:0000256" key="2">
    <source>
        <dbReference type="ARBA" id="ARBA00022490"/>
    </source>
</evidence>
<dbReference type="PANTHER" id="PTHR23346:SF19">
    <property type="entry name" value="PROTEASOME ADAPTER AND SCAFFOLD PROTEIN ECM29"/>
    <property type="match status" value="1"/>
</dbReference>
<dbReference type="GO" id="GO:0060090">
    <property type="term" value="F:molecular adaptor activity"/>
    <property type="evidence" value="ECO:0007669"/>
    <property type="project" value="InterPro"/>
</dbReference>
<evidence type="ECO:0000256" key="1">
    <source>
        <dbReference type="ARBA" id="ARBA00004496"/>
    </source>
</evidence>
<feature type="domain" description="ECM29 ARM-like repeats" evidence="6">
    <location>
        <begin position="668"/>
        <end position="790"/>
    </location>
</feature>
<keyword evidence="2" id="KW-0963">Cytoplasm</keyword>
<comment type="caution">
    <text evidence="8">The sequence shown here is derived from an EMBL/GenBank/DDBJ whole genome shotgun (WGS) entry which is preliminary data.</text>
</comment>
<proteinExistence type="predicted"/>
<organism evidence="8 9">
    <name type="scientific">Rotaria magnacalcarata</name>
    <dbReference type="NCBI Taxonomy" id="392030"/>
    <lineage>
        <taxon>Eukaryota</taxon>
        <taxon>Metazoa</taxon>
        <taxon>Spiralia</taxon>
        <taxon>Gnathifera</taxon>
        <taxon>Rotifera</taxon>
        <taxon>Eurotatoria</taxon>
        <taxon>Bdelloidea</taxon>
        <taxon>Philodinida</taxon>
        <taxon>Philodinidae</taxon>
        <taxon>Rotaria</taxon>
    </lineage>
</organism>
<evidence type="ECO:0000259" key="5">
    <source>
        <dbReference type="Pfam" id="PF13001"/>
    </source>
</evidence>
<dbReference type="InterPro" id="IPR055443">
    <property type="entry name" value="HEAT_ECM29"/>
</dbReference>
<keyword evidence="3" id="KW-0677">Repeat</keyword>
<protein>
    <submittedName>
        <fullName evidence="8">Uncharacterized protein</fullName>
    </submittedName>
</protein>
<evidence type="ECO:0000256" key="4">
    <source>
        <dbReference type="ARBA" id="ARBA00022942"/>
    </source>
</evidence>
<reference evidence="8" key="1">
    <citation type="submission" date="2021-02" db="EMBL/GenBank/DDBJ databases">
        <authorList>
            <person name="Nowell W R."/>
        </authorList>
    </citation>
    <scope>NUCLEOTIDE SEQUENCE</scope>
</reference>
<dbReference type="Pfam" id="PF13001">
    <property type="entry name" value="ECM29_N"/>
    <property type="match status" value="1"/>
</dbReference>
<feature type="domain" description="Proteasome component Ecm29 N-terminal" evidence="5">
    <location>
        <begin position="15"/>
        <end position="570"/>
    </location>
</feature>
<evidence type="ECO:0000313" key="9">
    <source>
        <dbReference type="Proteomes" id="UP000663855"/>
    </source>
</evidence>
<dbReference type="GO" id="GO:0000502">
    <property type="term" value="C:proteasome complex"/>
    <property type="evidence" value="ECO:0007669"/>
    <property type="project" value="UniProtKB-KW"/>
</dbReference>
<keyword evidence="4" id="KW-0647">Proteasome</keyword>
<dbReference type="Proteomes" id="UP000663855">
    <property type="component" value="Unassembled WGS sequence"/>
</dbReference>
<evidence type="ECO:0000259" key="6">
    <source>
        <dbReference type="Pfam" id="PF23702"/>
    </source>
</evidence>
<dbReference type="GO" id="GO:0005737">
    <property type="term" value="C:cytoplasm"/>
    <property type="evidence" value="ECO:0007669"/>
    <property type="project" value="UniProtKB-SubCell"/>
</dbReference>
<dbReference type="EMBL" id="CAJNOV010013979">
    <property type="protein sequence ID" value="CAF1537314.1"/>
    <property type="molecule type" value="Genomic_DNA"/>
</dbReference>
<name>A0A815W174_9BILA</name>